<dbReference type="PANTHER" id="PTHR48169:SF7">
    <property type="entry name" value="CASPASE 10"/>
    <property type="match status" value="1"/>
</dbReference>
<dbReference type="CDD" id="cd08333">
    <property type="entry name" value="DED_Caspase_8_r1"/>
    <property type="match status" value="1"/>
</dbReference>
<dbReference type="PROSITE" id="PS50208">
    <property type="entry name" value="CASPASE_P20"/>
    <property type="match status" value="1"/>
</dbReference>
<dbReference type="GO" id="GO:0006508">
    <property type="term" value="P:proteolysis"/>
    <property type="evidence" value="ECO:0007669"/>
    <property type="project" value="UniProtKB-KW"/>
</dbReference>
<dbReference type="InterPro" id="IPR001875">
    <property type="entry name" value="DED_dom"/>
</dbReference>
<keyword evidence="21" id="KW-1185">Reference proteome</keyword>
<evidence type="ECO:0000256" key="2">
    <source>
        <dbReference type="ARBA" id="ARBA00004496"/>
    </source>
</evidence>
<dbReference type="InterPro" id="IPR016129">
    <property type="entry name" value="Caspase_his_AS"/>
</dbReference>
<dbReference type="PROSITE" id="PS50207">
    <property type="entry name" value="CASPASE_P10"/>
    <property type="match status" value="1"/>
</dbReference>
<evidence type="ECO:0000259" key="18">
    <source>
        <dbReference type="PROSITE" id="PS50207"/>
    </source>
</evidence>
<name>A0A091KYX5_9AVES</name>
<evidence type="ECO:0000256" key="8">
    <source>
        <dbReference type="ARBA" id="ARBA00022737"/>
    </source>
</evidence>
<dbReference type="CDD" id="cd00032">
    <property type="entry name" value="CASc"/>
    <property type="match status" value="1"/>
</dbReference>
<dbReference type="GO" id="GO:0005737">
    <property type="term" value="C:cytoplasm"/>
    <property type="evidence" value="ECO:0007669"/>
    <property type="project" value="UniProtKB-SubCell"/>
</dbReference>
<proteinExistence type="inferred from homology"/>
<sequence length="470" mass="53716">DFQNLLFEISEALVSDELAALKFLSLEYIPMRKLEAIQEPKAFFEALQEKDMIEVGNLAFLKELLYLINRMDLLAAQLGSSREEMERELQIPGRAKVSAYRQLLYGIAEDLTPEDVRSMKFLLQKQIPKNKLQDNASMLEVLLEMEKNGIIKEDDLSILKDILKGFRADVKKKIDIYEEKKKGKLYNLLFQSRAVLGVFCDFFFFFSLDRGMSLMISSLTSGSCIQRSLLESYKMKNNPHGYCVILNNYIFKNPYEAREGTVKDGEAVKRVFKWLQFETVEHMDLEAKQMYAKVKEYSKKDHSNMDCFVCFILSHGEKDKIKGVDHEFVNIKDLLSCFSGSNCPSLAGKPKLFFIQACQGSVGHPAVTIKDDFSGHLEKDATPLTSVPDQADILVGMATVEDYECYRCTKTGSVYIQCLCDKMELLCPLRKDLITILTEVNKEVGGRVLNGWKQMPKITSTLRKQLIFQV</sequence>
<evidence type="ECO:0000259" key="17">
    <source>
        <dbReference type="PROSITE" id="PS50168"/>
    </source>
</evidence>
<evidence type="ECO:0000256" key="12">
    <source>
        <dbReference type="ARBA" id="ARBA00023242"/>
    </source>
</evidence>
<accession>A0A091KYX5</accession>
<dbReference type="GO" id="GO:0006915">
    <property type="term" value="P:apoptotic process"/>
    <property type="evidence" value="ECO:0007669"/>
    <property type="project" value="UniProtKB-KW"/>
</dbReference>
<dbReference type="SMART" id="SM00115">
    <property type="entry name" value="CASc"/>
    <property type="match status" value="1"/>
</dbReference>
<dbReference type="PROSITE" id="PS01122">
    <property type="entry name" value="CASPASE_CYS"/>
    <property type="match status" value="1"/>
</dbReference>
<dbReference type="Proteomes" id="UP000053330">
    <property type="component" value="Unassembled WGS sequence"/>
</dbReference>
<keyword evidence="8" id="KW-0677">Repeat</keyword>
<dbReference type="GO" id="GO:0005886">
    <property type="term" value="C:plasma membrane"/>
    <property type="evidence" value="ECO:0007669"/>
    <property type="project" value="UniProtKB-ARBA"/>
</dbReference>
<keyword evidence="12" id="KW-0539">Nucleus</keyword>
<dbReference type="EC" id="3.4.22.61" evidence="14"/>
<dbReference type="GO" id="GO:0004197">
    <property type="term" value="F:cysteine-type endopeptidase activity"/>
    <property type="evidence" value="ECO:0007669"/>
    <property type="project" value="InterPro"/>
</dbReference>
<evidence type="ECO:0000313" key="20">
    <source>
        <dbReference type="EMBL" id="KFP45287.1"/>
    </source>
</evidence>
<evidence type="ECO:0000256" key="9">
    <source>
        <dbReference type="ARBA" id="ARBA00022801"/>
    </source>
</evidence>
<feature type="non-terminal residue" evidence="20">
    <location>
        <position position="470"/>
    </location>
</feature>
<dbReference type="FunFam" id="3.40.50.1460:FF:000008">
    <property type="entry name" value="caspase-8 isoform X1"/>
    <property type="match status" value="1"/>
</dbReference>
<evidence type="ECO:0000256" key="13">
    <source>
        <dbReference type="ARBA" id="ARBA00051626"/>
    </source>
</evidence>
<protein>
    <recommendedName>
        <fullName evidence="15">Caspase-8</fullName>
        <ecNumber evidence="14">3.4.22.61</ecNumber>
    </recommendedName>
</protein>
<dbReference type="PRINTS" id="PR00376">
    <property type="entry name" value="IL1BCENZYME"/>
</dbReference>
<evidence type="ECO:0000256" key="5">
    <source>
        <dbReference type="ARBA" id="ARBA00022553"/>
    </source>
</evidence>
<reference evidence="20 21" key="1">
    <citation type="submission" date="2014-04" db="EMBL/GenBank/DDBJ databases">
        <title>Genome evolution of avian class.</title>
        <authorList>
            <person name="Zhang G."/>
            <person name="Li C."/>
        </authorList>
    </citation>
    <scope>NUCLEOTIDE SEQUENCE [LARGE SCALE GENOMIC DNA]</scope>
    <source>
        <strain evidence="20">BGI_N324</strain>
    </source>
</reference>
<keyword evidence="5" id="KW-0597">Phosphoprotein</keyword>
<comment type="catalytic activity">
    <reaction evidence="13">
        <text>Strict requirement for Asp at position P1 and has a preferred cleavage sequence of (Leu/Asp/Val)-Glu-Thr-Asp-|-(Gly/Ser/Ala).</text>
        <dbReference type="EC" id="3.4.22.61"/>
    </reaction>
</comment>
<dbReference type="PROSITE" id="PS01121">
    <property type="entry name" value="CASPASE_HIS"/>
    <property type="match status" value="1"/>
</dbReference>
<organism evidence="20 21">
    <name type="scientific">Chlamydotis macqueenii</name>
    <name type="common">Macqueen's bustard</name>
    <dbReference type="NCBI Taxonomy" id="187382"/>
    <lineage>
        <taxon>Eukaryota</taxon>
        <taxon>Metazoa</taxon>
        <taxon>Chordata</taxon>
        <taxon>Craniata</taxon>
        <taxon>Vertebrata</taxon>
        <taxon>Euteleostomi</taxon>
        <taxon>Archelosauria</taxon>
        <taxon>Archosauria</taxon>
        <taxon>Dinosauria</taxon>
        <taxon>Saurischia</taxon>
        <taxon>Theropoda</taxon>
        <taxon>Coelurosauria</taxon>
        <taxon>Aves</taxon>
        <taxon>Neognathae</taxon>
        <taxon>Neoaves</taxon>
        <taxon>Otidimorphae</taxon>
        <taxon>Otidiformes</taxon>
        <taxon>Otididae</taxon>
        <taxon>Chlamydotis</taxon>
    </lineage>
</organism>
<evidence type="ECO:0000256" key="11">
    <source>
        <dbReference type="ARBA" id="ARBA00023145"/>
    </source>
</evidence>
<dbReference type="EMBL" id="KK762195">
    <property type="protein sequence ID" value="KFP45287.1"/>
    <property type="molecule type" value="Genomic_DNA"/>
</dbReference>
<feature type="domain" description="DED" evidence="17">
    <location>
        <begin position="1"/>
        <end position="79"/>
    </location>
</feature>
<evidence type="ECO:0000256" key="6">
    <source>
        <dbReference type="ARBA" id="ARBA00022670"/>
    </source>
</evidence>
<dbReference type="CDD" id="cd08334">
    <property type="entry name" value="DED_Caspase_8_10_r2"/>
    <property type="match status" value="1"/>
</dbReference>
<dbReference type="Gene3D" id="1.10.533.10">
    <property type="entry name" value="Death Domain, Fas"/>
    <property type="match status" value="2"/>
</dbReference>
<evidence type="ECO:0000259" key="19">
    <source>
        <dbReference type="PROSITE" id="PS50208"/>
    </source>
</evidence>
<dbReference type="InterPro" id="IPR029030">
    <property type="entry name" value="Caspase-like_dom_sf"/>
</dbReference>
<dbReference type="InterPro" id="IPR015917">
    <property type="entry name" value="Pept_C14A"/>
</dbReference>
<dbReference type="Pfam" id="PF01335">
    <property type="entry name" value="DED"/>
    <property type="match status" value="2"/>
</dbReference>
<keyword evidence="10" id="KW-0788">Thiol protease</keyword>
<dbReference type="InterPro" id="IPR001309">
    <property type="entry name" value="Pept_C14_p20"/>
</dbReference>
<comment type="similarity">
    <text evidence="3 16">Belongs to the peptidase C14A family.</text>
</comment>
<evidence type="ECO:0000256" key="1">
    <source>
        <dbReference type="ARBA" id="ARBA00004123"/>
    </source>
</evidence>
<keyword evidence="11" id="KW-0865">Zymogen</keyword>
<dbReference type="InterPro" id="IPR002138">
    <property type="entry name" value="Pept_C14_p10"/>
</dbReference>
<dbReference type="GO" id="GO:0051604">
    <property type="term" value="P:protein maturation"/>
    <property type="evidence" value="ECO:0007669"/>
    <property type="project" value="UniProtKB-ARBA"/>
</dbReference>
<evidence type="ECO:0000256" key="7">
    <source>
        <dbReference type="ARBA" id="ARBA00022703"/>
    </source>
</evidence>
<comment type="subcellular location">
    <subcellularLocation>
        <location evidence="2">Cytoplasm</location>
    </subcellularLocation>
    <subcellularLocation>
        <location evidence="1">Nucleus</location>
    </subcellularLocation>
</comment>
<keyword evidence="7" id="KW-0053">Apoptosis</keyword>
<dbReference type="Pfam" id="PF00656">
    <property type="entry name" value="Peptidase_C14"/>
    <property type="match status" value="1"/>
</dbReference>
<dbReference type="PANTHER" id="PTHR48169">
    <property type="entry name" value="DED DOMAIN-CONTAINING PROTEIN"/>
    <property type="match status" value="1"/>
</dbReference>
<dbReference type="FunFam" id="1.10.533.10:FF:000016">
    <property type="entry name" value="CASP8 and FADD-like apoptosis regulator"/>
    <property type="match status" value="1"/>
</dbReference>
<dbReference type="InterPro" id="IPR033139">
    <property type="entry name" value="Caspase_cys_AS"/>
</dbReference>
<dbReference type="AlphaFoldDB" id="A0A091KYX5"/>
<dbReference type="SUPFAM" id="SSF52129">
    <property type="entry name" value="Caspase-like"/>
    <property type="match status" value="1"/>
</dbReference>
<evidence type="ECO:0000313" key="21">
    <source>
        <dbReference type="Proteomes" id="UP000053330"/>
    </source>
</evidence>
<dbReference type="InterPro" id="IPR011029">
    <property type="entry name" value="DEATH-like_dom_sf"/>
</dbReference>
<gene>
    <name evidence="20" type="ORF">N324_12704</name>
</gene>
<feature type="non-terminal residue" evidence="20">
    <location>
        <position position="1"/>
    </location>
</feature>
<evidence type="ECO:0000256" key="3">
    <source>
        <dbReference type="ARBA" id="ARBA00010134"/>
    </source>
</evidence>
<dbReference type="GO" id="GO:0032991">
    <property type="term" value="C:protein-containing complex"/>
    <property type="evidence" value="ECO:0007669"/>
    <property type="project" value="UniProtKB-ARBA"/>
</dbReference>
<keyword evidence="9" id="KW-0378">Hydrolase</keyword>
<evidence type="ECO:0000256" key="4">
    <source>
        <dbReference type="ARBA" id="ARBA00022490"/>
    </source>
</evidence>
<feature type="domain" description="DED" evidence="17">
    <location>
        <begin position="99"/>
        <end position="176"/>
    </location>
</feature>
<feature type="domain" description="Caspase family p10" evidence="18">
    <location>
        <begin position="383"/>
        <end position="468"/>
    </location>
</feature>
<dbReference type="SUPFAM" id="SSF47986">
    <property type="entry name" value="DEATH domain"/>
    <property type="match status" value="2"/>
</dbReference>
<evidence type="ECO:0000256" key="10">
    <source>
        <dbReference type="ARBA" id="ARBA00022807"/>
    </source>
</evidence>
<dbReference type="PROSITE" id="PS50168">
    <property type="entry name" value="DED"/>
    <property type="match status" value="2"/>
</dbReference>
<feature type="domain" description="Caspase family p20" evidence="19">
    <location>
        <begin position="239"/>
        <end position="362"/>
    </location>
</feature>
<keyword evidence="6" id="KW-0645">Protease</keyword>
<dbReference type="GO" id="GO:0043065">
    <property type="term" value="P:positive regulation of apoptotic process"/>
    <property type="evidence" value="ECO:0007669"/>
    <property type="project" value="UniProtKB-ARBA"/>
</dbReference>
<dbReference type="Gene3D" id="3.40.50.1460">
    <property type="match status" value="1"/>
</dbReference>
<dbReference type="SMART" id="SM00031">
    <property type="entry name" value="DED"/>
    <property type="match status" value="2"/>
</dbReference>
<evidence type="ECO:0000256" key="16">
    <source>
        <dbReference type="RuleBase" id="RU003971"/>
    </source>
</evidence>
<dbReference type="InterPro" id="IPR033170">
    <property type="entry name" value="Caspase-8_DED1"/>
</dbReference>
<dbReference type="InterPro" id="IPR011600">
    <property type="entry name" value="Pept_C14_caspase"/>
</dbReference>
<evidence type="ECO:0000256" key="15">
    <source>
        <dbReference type="ARBA" id="ARBA00068172"/>
    </source>
</evidence>
<keyword evidence="4" id="KW-0963">Cytoplasm</keyword>
<dbReference type="GO" id="GO:0005634">
    <property type="term" value="C:nucleus"/>
    <property type="evidence" value="ECO:0007669"/>
    <property type="project" value="UniProtKB-SubCell"/>
</dbReference>
<evidence type="ECO:0000256" key="14">
    <source>
        <dbReference type="ARBA" id="ARBA00066479"/>
    </source>
</evidence>